<dbReference type="Proteomes" id="UP001519460">
    <property type="component" value="Unassembled WGS sequence"/>
</dbReference>
<sequence>MAVPFSNTKLRVPKGFQNVLEGLAREILRTQPVDVFEFGMKYFEEQLKERT</sequence>
<dbReference type="PANTHER" id="PTHR10699:SF11">
    <property type="entry name" value="IGLOO, ISOFORM A"/>
    <property type="match status" value="1"/>
</dbReference>
<evidence type="ECO:0000313" key="2">
    <source>
        <dbReference type="EMBL" id="KAK7495200.1"/>
    </source>
</evidence>
<dbReference type="PANTHER" id="PTHR10699">
    <property type="entry name" value="NEUROMODULIN"/>
    <property type="match status" value="1"/>
</dbReference>
<dbReference type="AlphaFoldDB" id="A0ABD0L792"/>
<keyword evidence="3" id="KW-1185">Reference proteome</keyword>
<proteinExistence type="predicted"/>
<name>A0ABD0L792_9CAEN</name>
<accession>A0ABD0L792</accession>
<dbReference type="InterPro" id="IPR003117">
    <property type="entry name" value="cAMP_dep_PK_reg_su_I/II_a/b"/>
</dbReference>
<dbReference type="Pfam" id="PF02197">
    <property type="entry name" value="RIIa"/>
    <property type="match status" value="1"/>
</dbReference>
<protein>
    <recommendedName>
        <fullName evidence="1">RIIa domain-containing protein</fullName>
    </recommendedName>
</protein>
<feature type="non-terminal residue" evidence="2">
    <location>
        <position position="51"/>
    </location>
</feature>
<organism evidence="2 3">
    <name type="scientific">Batillaria attramentaria</name>
    <dbReference type="NCBI Taxonomy" id="370345"/>
    <lineage>
        <taxon>Eukaryota</taxon>
        <taxon>Metazoa</taxon>
        <taxon>Spiralia</taxon>
        <taxon>Lophotrochozoa</taxon>
        <taxon>Mollusca</taxon>
        <taxon>Gastropoda</taxon>
        <taxon>Caenogastropoda</taxon>
        <taxon>Sorbeoconcha</taxon>
        <taxon>Cerithioidea</taxon>
        <taxon>Batillariidae</taxon>
        <taxon>Batillaria</taxon>
    </lineage>
</organism>
<dbReference type="InterPro" id="IPR047579">
    <property type="entry name" value="DD_CABYR_SP17"/>
</dbReference>
<feature type="domain" description="RIIa" evidence="1">
    <location>
        <begin position="14"/>
        <end position="51"/>
    </location>
</feature>
<dbReference type="SUPFAM" id="SSF47391">
    <property type="entry name" value="Dimerization-anchoring domain of cAMP-dependent PK regulatory subunit"/>
    <property type="match status" value="1"/>
</dbReference>
<evidence type="ECO:0000259" key="1">
    <source>
        <dbReference type="SMART" id="SM00394"/>
    </source>
</evidence>
<dbReference type="Gene3D" id="1.20.890.10">
    <property type="entry name" value="cAMP-dependent protein kinase regulatory subunit, dimerization-anchoring domain"/>
    <property type="match status" value="1"/>
</dbReference>
<comment type="caution">
    <text evidence="2">The sequence shown here is derived from an EMBL/GenBank/DDBJ whole genome shotgun (WGS) entry which is preliminary data.</text>
</comment>
<reference evidence="2 3" key="1">
    <citation type="journal article" date="2023" name="Sci. Data">
        <title>Genome assembly of the Korean intertidal mud-creeper Batillaria attramentaria.</title>
        <authorList>
            <person name="Patra A.K."/>
            <person name="Ho P.T."/>
            <person name="Jun S."/>
            <person name="Lee S.J."/>
            <person name="Kim Y."/>
            <person name="Won Y.J."/>
        </authorList>
    </citation>
    <scope>NUCLEOTIDE SEQUENCE [LARGE SCALE GENOMIC DNA]</scope>
    <source>
        <strain evidence="2">Wonlab-2016</strain>
    </source>
</reference>
<dbReference type="SMART" id="SM00394">
    <property type="entry name" value="RIIa"/>
    <property type="match status" value="1"/>
</dbReference>
<gene>
    <name evidence="2" type="ORF">BaRGS_00013610</name>
</gene>
<dbReference type="CDD" id="cd12100">
    <property type="entry name" value="DD_CABYR_SP17"/>
    <property type="match status" value="1"/>
</dbReference>
<dbReference type="EMBL" id="JACVVK020000077">
    <property type="protein sequence ID" value="KAK7495200.1"/>
    <property type="molecule type" value="Genomic_DNA"/>
</dbReference>
<evidence type="ECO:0000313" key="3">
    <source>
        <dbReference type="Proteomes" id="UP001519460"/>
    </source>
</evidence>